<dbReference type="UniPathway" id="UPA00074">
    <property type="reaction ID" value="UER00132"/>
</dbReference>
<keyword evidence="8 14" id="KW-0456">Lyase</keyword>
<evidence type="ECO:0000256" key="9">
    <source>
        <dbReference type="ARBA" id="ARBA00024477"/>
    </source>
</evidence>
<dbReference type="Gene3D" id="1.10.40.30">
    <property type="entry name" value="Fumarase/aspartase (C-terminal domain)"/>
    <property type="match status" value="1"/>
</dbReference>
<evidence type="ECO:0000256" key="1">
    <source>
        <dbReference type="ARBA" id="ARBA00004706"/>
    </source>
</evidence>
<dbReference type="Proteomes" id="UP000716004">
    <property type="component" value="Unassembled WGS sequence"/>
</dbReference>
<dbReference type="PROSITE" id="PS00163">
    <property type="entry name" value="FUMARATE_LYASES"/>
    <property type="match status" value="1"/>
</dbReference>
<dbReference type="InterPro" id="IPR008948">
    <property type="entry name" value="L-Aspartase-like"/>
</dbReference>
<dbReference type="SUPFAM" id="SSF48557">
    <property type="entry name" value="L-aspartase-like"/>
    <property type="match status" value="1"/>
</dbReference>
<evidence type="ECO:0000256" key="11">
    <source>
        <dbReference type="ARBA" id="ARBA00030717"/>
    </source>
</evidence>
<proteinExistence type="inferred from homology"/>
<dbReference type="GO" id="GO:0004018">
    <property type="term" value="F:N6-(1,2-dicarboxyethyl)AMP AMP-lyase (fumarate-forming) activity"/>
    <property type="evidence" value="ECO:0007669"/>
    <property type="project" value="UniProtKB-UniRule"/>
</dbReference>
<dbReference type="CDD" id="cd01360">
    <property type="entry name" value="Adenylsuccinate_lyase_1"/>
    <property type="match status" value="1"/>
</dbReference>
<feature type="domain" description="Adenylosuccinate lyase C-terminal" evidence="15">
    <location>
        <begin position="361"/>
        <end position="440"/>
    </location>
</feature>
<comment type="pathway">
    <text evidence="1 14">Purine metabolism; IMP biosynthesis via de novo pathway; 5-amino-1-(5-phospho-D-ribosyl)imidazole-4-carboxamide from 5-amino-1-(5-phospho-D-ribosyl)imidazole-4-carboxylate: step 2/2.</text>
</comment>
<comment type="caution">
    <text evidence="16">The sequence shown here is derived from an EMBL/GenBank/DDBJ whole genome shotgun (WGS) entry which is preliminary data.</text>
</comment>
<dbReference type="PANTHER" id="PTHR43172:SF1">
    <property type="entry name" value="ADENYLOSUCCINATE LYASE"/>
    <property type="match status" value="1"/>
</dbReference>
<evidence type="ECO:0000256" key="10">
    <source>
        <dbReference type="ARBA" id="ARBA00025012"/>
    </source>
</evidence>
<dbReference type="UniPathway" id="UPA00075">
    <property type="reaction ID" value="UER00336"/>
</dbReference>
<comment type="catalytic activity">
    <reaction evidence="9">
        <text>(2S)-2-[5-amino-1-(5-phospho-beta-D-ribosyl)imidazole-4-carboxamido]succinate = 5-amino-1-(5-phospho-beta-D-ribosyl)imidazole-4-carboxamide + fumarate</text>
        <dbReference type="Rhea" id="RHEA:23920"/>
        <dbReference type="ChEBI" id="CHEBI:29806"/>
        <dbReference type="ChEBI" id="CHEBI:58443"/>
        <dbReference type="ChEBI" id="CHEBI:58475"/>
        <dbReference type="EC" id="4.3.2.2"/>
    </reaction>
    <physiologicalReaction direction="left-to-right" evidence="9">
        <dbReference type="Rhea" id="RHEA:23921"/>
    </physiologicalReaction>
</comment>
<dbReference type="GO" id="GO:0044208">
    <property type="term" value="P:'de novo' AMP biosynthetic process"/>
    <property type="evidence" value="ECO:0007669"/>
    <property type="project" value="UniProtKB-UniPathway"/>
</dbReference>
<dbReference type="EMBL" id="JAGVSJ010000023">
    <property type="protein sequence ID" value="MBX8632365.1"/>
    <property type="molecule type" value="Genomic_DNA"/>
</dbReference>
<evidence type="ECO:0000313" key="18">
    <source>
        <dbReference type="Proteomes" id="UP000716004"/>
    </source>
</evidence>
<evidence type="ECO:0000256" key="13">
    <source>
        <dbReference type="NCBIfam" id="TIGR00928"/>
    </source>
</evidence>
<dbReference type="Gene3D" id="1.20.200.10">
    <property type="entry name" value="Fumarase/aspartase (Central domain)"/>
    <property type="match status" value="1"/>
</dbReference>
<reference evidence="16" key="1">
    <citation type="submission" date="2021-04" db="EMBL/GenBank/DDBJ databases">
        <title>Genomic insights into ecological role and evolution of a novel Thermoplasmata order Candidatus Sysuiplasmatales.</title>
        <authorList>
            <person name="Yuan Y."/>
        </authorList>
    </citation>
    <scope>NUCLEOTIDE SEQUENCE</scope>
    <source>
        <strain evidence="17">TUT19-bin139</strain>
        <strain evidence="16">YP2-bin.285</strain>
    </source>
</reference>
<dbReference type="SMART" id="SM00998">
    <property type="entry name" value="ADSL_C"/>
    <property type="match status" value="1"/>
</dbReference>
<comment type="subunit">
    <text evidence="4">Homotetramer. Residues from neighboring subunits contribute catalytic and substrate-binding residues to each active site.</text>
</comment>
<dbReference type="NCBIfam" id="TIGR00928">
    <property type="entry name" value="purB"/>
    <property type="match status" value="1"/>
</dbReference>
<evidence type="ECO:0000256" key="12">
    <source>
        <dbReference type="ARBA" id="ARBA00049115"/>
    </source>
</evidence>
<dbReference type="InterPro" id="IPR020557">
    <property type="entry name" value="Fumarate_lyase_CS"/>
</dbReference>
<dbReference type="GO" id="GO:0005829">
    <property type="term" value="C:cytosol"/>
    <property type="evidence" value="ECO:0007669"/>
    <property type="project" value="TreeGrafter"/>
</dbReference>
<evidence type="ECO:0000313" key="16">
    <source>
        <dbReference type="EMBL" id="MBX8632365.1"/>
    </source>
</evidence>
<dbReference type="Proteomes" id="UP000750197">
    <property type="component" value="Unassembled WGS sequence"/>
</dbReference>
<sequence>MSLCALDFRYGRPEMKSIFDEEARISYMLKVEAALAQSQAKYGVIPEAAATDIEKAVSGAKVRKERVKEIEAEINHDVMSVVRALTEVAGRGAQYVHYGATSNDIIDTSTALQLKEGLVLIKSSVIDLESALAQRAISEKGTLMLGRTHGQAALPITFGMKLAVILSEVERQMERIEESEHRVLVGKMSGAVGTGASFGKYFFRIQKDVMERLGIDYEEASSQIVGRDRYAELVSILSNLVTTCEKIATEVRNLQRTEIGEVEEYFDSSKQVGSSTMAQKRNPVKAENICGLARIVRGFLSPVYENMVLWHERDLTNSSAERIIIPHVMVLADDIVSKTAELVRTLIVHRDRMMRNIENVNGTLMAERIMLKLAEKIGRQEAHELIREIAMASVDSGKSFREMLLESTIVTDNLGQKAVEKLLDPTSYIGHSEEITERVVGKIKSRRALHIPI</sequence>
<dbReference type="GO" id="GO:0070626">
    <property type="term" value="F:(S)-2-(5-amino-1-(5-phospho-D-ribosyl)imidazole-4-carboxamido) succinate lyase (fumarate-forming) activity"/>
    <property type="evidence" value="ECO:0007669"/>
    <property type="project" value="TreeGrafter"/>
</dbReference>
<dbReference type="GO" id="GO:0006189">
    <property type="term" value="P:'de novo' IMP biosynthetic process"/>
    <property type="evidence" value="ECO:0007669"/>
    <property type="project" value="UniProtKB-UniPathway"/>
</dbReference>
<evidence type="ECO:0000256" key="6">
    <source>
        <dbReference type="ARBA" id="ARBA00017058"/>
    </source>
</evidence>
<dbReference type="AlphaFoldDB" id="A0A8J7YUH0"/>
<dbReference type="InterPro" id="IPR022761">
    <property type="entry name" value="Fumarate_lyase_N"/>
</dbReference>
<comment type="pathway">
    <text evidence="2 14">Purine metabolism; AMP biosynthesis via de novo pathway; AMP from IMP: step 2/2.</text>
</comment>
<evidence type="ECO:0000259" key="15">
    <source>
        <dbReference type="SMART" id="SM00998"/>
    </source>
</evidence>
<comment type="catalytic activity">
    <reaction evidence="12">
        <text>N(6)-(1,2-dicarboxyethyl)-AMP = fumarate + AMP</text>
        <dbReference type="Rhea" id="RHEA:16853"/>
        <dbReference type="ChEBI" id="CHEBI:29806"/>
        <dbReference type="ChEBI" id="CHEBI:57567"/>
        <dbReference type="ChEBI" id="CHEBI:456215"/>
        <dbReference type="EC" id="4.3.2.2"/>
    </reaction>
    <physiologicalReaction direction="left-to-right" evidence="12">
        <dbReference type="Rhea" id="RHEA:16854"/>
    </physiologicalReaction>
</comment>
<dbReference type="Gene3D" id="1.10.275.10">
    <property type="entry name" value="Fumarase/aspartase (N-terminal domain)"/>
    <property type="match status" value="1"/>
</dbReference>
<dbReference type="Pfam" id="PF00206">
    <property type="entry name" value="Lyase_1"/>
    <property type="match status" value="1"/>
</dbReference>
<dbReference type="Pfam" id="PF10397">
    <property type="entry name" value="ADSL_C"/>
    <property type="match status" value="1"/>
</dbReference>
<evidence type="ECO:0000256" key="7">
    <source>
        <dbReference type="ARBA" id="ARBA00022755"/>
    </source>
</evidence>
<dbReference type="InterPro" id="IPR004769">
    <property type="entry name" value="Pur_lyase"/>
</dbReference>
<dbReference type="InterPro" id="IPR024083">
    <property type="entry name" value="Fumarase/histidase_N"/>
</dbReference>
<protein>
    <recommendedName>
        <fullName evidence="6 13">Adenylosuccinate lyase</fullName>
        <shortName evidence="14">ASL</shortName>
        <ecNumber evidence="5 13">4.3.2.2</ecNumber>
    </recommendedName>
    <alternativeName>
        <fullName evidence="11 14">Adenylosuccinase</fullName>
    </alternativeName>
</protein>
<dbReference type="PRINTS" id="PR00149">
    <property type="entry name" value="FUMRATELYASE"/>
</dbReference>
<comment type="similarity">
    <text evidence="3 14">Belongs to the lyase 1 family. Adenylosuccinate lyase subfamily.</text>
</comment>
<gene>
    <name evidence="16" type="ORF">J9259_07620</name>
    <name evidence="17" type="ORF">KIY12_06250</name>
</gene>
<evidence type="ECO:0000256" key="8">
    <source>
        <dbReference type="ARBA" id="ARBA00023239"/>
    </source>
</evidence>
<keyword evidence="7 14" id="KW-0658">Purine biosynthesis</keyword>
<evidence type="ECO:0000256" key="2">
    <source>
        <dbReference type="ARBA" id="ARBA00004734"/>
    </source>
</evidence>
<dbReference type="PANTHER" id="PTHR43172">
    <property type="entry name" value="ADENYLOSUCCINATE LYASE"/>
    <property type="match status" value="1"/>
</dbReference>
<dbReference type="EC" id="4.3.2.2" evidence="5 13"/>
<evidence type="ECO:0000256" key="3">
    <source>
        <dbReference type="ARBA" id="ARBA00008273"/>
    </source>
</evidence>
<evidence type="ECO:0000256" key="4">
    <source>
        <dbReference type="ARBA" id="ARBA00011668"/>
    </source>
</evidence>
<evidence type="ECO:0000256" key="14">
    <source>
        <dbReference type="RuleBase" id="RU361172"/>
    </source>
</evidence>
<dbReference type="InterPro" id="IPR019468">
    <property type="entry name" value="AdenyloSucc_lyase_C"/>
</dbReference>
<accession>A0A8J7YUH0</accession>
<dbReference type="FunFam" id="1.20.200.10:FF:000008">
    <property type="entry name" value="Adenylosuccinate lyase"/>
    <property type="match status" value="1"/>
</dbReference>
<evidence type="ECO:0000256" key="5">
    <source>
        <dbReference type="ARBA" id="ARBA00012339"/>
    </source>
</evidence>
<dbReference type="EMBL" id="JAHEAC010000052">
    <property type="protein sequence ID" value="MBX8644305.1"/>
    <property type="molecule type" value="Genomic_DNA"/>
</dbReference>
<evidence type="ECO:0000313" key="17">
    <source>
        <dbReference type="EMBL" id="MBX8644305.1"/>
    </source>
</evidence>
<name>A0A8J7YUH0_9ARCH</name>
<organism evidence="16 18">
    <name type="scientific">Candidatus Sysuiplasma superficiale</name>
    <dbReference type="NCBI Taxonomy" id="2823368"/>
    <lineage>
        <taxon>Archaea</taxon>
        <taxon>Methanobacteriati</taxon>
        <taxon>Thermoplasmatota</taxon>
        <taxon>Thermoplasmata</taxon>
        <taxon>Candidatus Sysuiplasmatales</taxon>
        <taxon>Candidatus Sysuiplasmataceae</taxon>
        <taxon>Candidatus Sysuiplasma</taxon>
    </lineage>
</organism>
<comment type="function">
    <text evidence="10">Catalyzes two reactions in de novo purine nucleotide biosynthesis. Catalyzes the breakdown of 5-aminoimidazole- (N-succinylocarboxamide) ribotide (SAICAR or 2-[5-amino-1-(5-phospho-beta-D-ribosyl)imidazole-4-carboxamido]succinate) to 5-aminoimidazole-4-carboxamide ribotide (AICAR or 5-amino-1-(5-phospho-beta-D-ribosyl)imidazole-4-carboxamide) and fumarate, and of adenylosuccinate (ADS or N(6)-(1,2-dicarboxyethyl)-AMP) to adenosine monophosphate (AMP) and fumarate.</text>
</comment>
<dbReference type="PRINTS" id="PR00145">
    <property type="entry name" value="ARGSUCLYASE"/>
</dbReference>
<dbReference type="InterPro" id="IPR000362">
    <property type="entry name" value="Fumarate_lyase_fam"/>
</dbReference>